<gene>
    <name evidence="7" type="ORF">GIL414_LOCUS82029</name>
</gene>
<sequence>FPKPTYEFSIYENNDPHIYIGQVTAVDADGQLLTYNLDNPSNEISSLFYISSSDGTIYAQNSLDREQSDQYIFYIIASDGFHTSPRIKI</sequence>
<evidence type="ECO:0000256" key="5">
    <source>
        <dbReference type="PROSITE-ProRule" id="PRU00043"/>
    </source>
</evidence>
<dbReference type="Proteomes" id="UP000681720">
    <property type="component" value="Unassembled WGS sequence"/>
</dbReference>
<evidence type="ECO:0000256" key="4">
    <source>
        <dbReference type="ARBA" id="ARBA00023180"/>
    </source>
</evidence>
<dbReference type="InterPro" id="IPR050174">
    <property type="entry name" value="Protocadherin/Cadherin-CA"/>
</dbReference>
<evidence type="ECO:0000313" key="7">
    <source>
        <dbReference type="EMBL" id="CAF5216717.1"/>
    </source>
</evidence>
<dbReference type="CDD" id="cd11304">
    <property type="entry name" value="Cadherin_repeat"/>
    <property type="match status" value="1"/>
</dbReference>
<name>A0A8S3JBN2_9BILA</name>
<keyword evidence="3" id="KW-0472">Membrane</keyword>
<keyword evidence="2" id="KW-0812">Transmembrane</keyword>
<dbReference type="Gene3D" id="2.60.40.60">
    <property type="entry name" value="Cadherins"/>
    <property type="match status" value="1"/>
</dbReference>
<dbReference type="PANTHER" id="PTHR24028">
    <property type="entry name" value="CADHERIN-87A"/>
    <property type="match status" value="1"/>
</dbReference>
<keyword evidence="5" id="KW-0106">Calcium</keyword>
<dbReference type="EMBL" id="CAJOBJ010359011">
    <property type="protein sequence ID" value="CAF5216717.1"/>
    <property type="molecule type" value="Genomic_DNA"/>
</dbReference>
<dbReference type="GO" id="GO:0007156">
    <property type="term" value="P:homophilic cell adhesion via plasma membrane adhesion molecules"/>
    <property type="evidence" value="ECO:0007669"/>
    <property type="project" value="InterPro"/>
</dbReference>
<feature type="non-terminal residue" evidence="7">
    <location>
        <position position="89"/>
    </location>
</feature>
<keyword evidence="3" id="KW-1133">Transmembrane helix</keyword>
<evidence type="ECO:0000256" key="1">
    <source>
        <dbReference type="ARBA" id="ARBA00004167"/>
    </source>
</evidence>
<comment type="subcellular location">
    <subcellularLocation>
        <location evidence="1">Membrane</location>
        <topology evidence="1">Single-pass membrane protein</topology>
    </subcellularLocation>
</comment>
<comment type="caution">
    <text evidence="7">The sequence shown here is derived from an EMBL/GenBank/DDBJ whole genome shotgun (WGS) entry which is preliminary data.</text>
</comment>
<evidence type="ECO:0000259" key="6">
    <source>
        <dbReference type="PROSITE" id="PS50268"/>
    </source>
</evidence>
<dbReference type="PRINTS" id="PR00205">
    <property type="entry name" value="CADHERIN"/>
</dbReference>
<reference evidence="7" key="1">
    <citation type="submission" date="2021-02" db="EMBL/GenBank/DDBJ databases">
        <authorList>
            <person name="Nowell W R."/>
        </authorList>
    </citation>
    <scope>NUCLEOTIDE SEQUENCE</scope>
</reference>
<dbReference type="GO" id="GO:0005886">
    <property type="term" value="C:plasma membrane"/>
    <property type="evidence" value="ECO:0007669"/>
    <property type="project" value="TreeGrafter"/>
</dbReference>
<dbReference type="GO" id="GO:0005509">
    <property type="term" value="F:calcium ion binding"/>
    <property type="evidence" value="ECO:0007669"/>
    <property type="project" value="UniProtKB-UniRule"/>
</dbReference>
<organism evidence="7 8">
    <name type="scientific">Rotaria magnacalcarata</name>
    <dbReference type="NCBI Taxonomy" id="392030"/>
    <lineage>
        <taxon>Eukaryota</taxon>
        <taxon>Metazoa</taxon>
        <taxon>Spiralia</taxon>
        <taxon>Gnathifera</taxon>
        <taxon>Rotifera</taxon>
        <taxon>Eurotatoria</taxon>
        <taxon>Bdelloidea</taxon>
        <taxon>Philodinida</taxon>
        <taxon>Philodinidae</taxon>
        <taxon>Rotaria</taxon>
    </lineage>
</organism>
<dbReference type="Pfam" id="PF00028">
    <property type="entry name" value="Cadherin"/>
    <property type="match status" value="1"/>
</dbReference>
<dbReference type="InterPro" id="IPR015919">
    <property type="entry name" value="Cadherin-like_sf"/>
</dbReference>
<dbReference type="PROSITE" id="PS50268">
    <property type="entry name" value="CADHERIN_2"/>
    <property type="match status" value="1"/>
</dbReference>
<accession>A0A8S3JBN2</accession>
<dbReference type="PANTHER" id="PTHR24028:SF146">
    <property type="entry name" value="CADHERIN 96CB, ISOFORM D-RELATED"/>
    <property type="match status" value="1"/>
</dbReference>
<dbReference type="AlphaFoldDB" id="A0A8S3JBN2"/>
<evidence type="ECO:0000256" key="2">
    <source>
        <dbReference type="ARBA" id="ARBA00022692"/>
    </source>
</evidence>
<dbReference type="SUPFAM" id="SSF49313">
    <property type="entry name" value="Cadherin-like"/>
    <property type="match status" value="1"/>
</dbReference>
<proteinExistence type="predicted"/>
<feature type="domain" description="Cadherin" evidence="6">
    <location>
        <begin position="2"/>
        <end position="79"/>
    </location>
</feature>
<evidence type="ECO:0000313" key="8">
    <source>
        <dbReference type="Proteomes" id="UP000681720"/>
    </source>
</evidence>
<dbReference type="InterPro" id="IPR002126">
    <property type="entry name" value="Cadherin-like_dom"/>
</dbReference>
<feature type="non-terminal residue" evidence="7">
    <location>
        <position position="1"/>
    </location>
</feature>
<protein>
    <recommendedName>
        <fullName evidence="6">Cadherin domain-containing protein</fullName>
    </recommendedName>
</protein>
<keyword evidence="4" id="KW-0325">Glycoprotein</keyword>
<evidence type="ECO:0000256" key="3">
    <source>
        <dbReference type="ARBA" id="ARBA00022989"/>
    </source>
</evidence>